<name>A0AC58MX00_CASCN</name>
<evidence type="ECO:0000313" key="1">
    <source>
        <dbReference type="Proteomes" id="UP001732720"/>
    </source>
</evidence>
<dbReference type="Proteomes" id="UP001732720">
    <property type="component" value="Chromosome 6"/>
</dbReference>
<reference evidence="2" key="1">
    <citation type="submission" date="2025-08" db="UniProtKB">
        <authorList>
            <consortium name="RefSeq"/>
        </authorList>
    </citation>
    <scope>IDENTIFICATION</scope>
</reference>
<accession>A0AC58MX00</accession>
<proteinExistence type="predicted"/>
<sequence>MKDPPDTQEAPEALKTEIPTQDDMTQKPEQREGKPDASPTMPSLVHFFPKSTDSDATTLEWSPTLSHGASPSGNLSSSPRISRMTWSTLGPGNSKTTGLSSFRADGSLGPKTQTLLSQDPETHVAGEGEDYFLSLFGDSKKLISRSSHVQETCKHFSMILEEVGQSISSSLGDIKIAEVNVMGLFVKLVNSSRDKELDIGGHTLQQNVNGQPVSLYCFVPNTVMQANSTVTVWAAASEGKHQPPSDFVWKEQVKFQSTPDCTTILCKPSGEAVAWYTPIHWKQAWEKLETDIEFDRCSVVTPTFRRHVFRWTASETTMTKDKQDEPKEDPTGPQEEQGLQLLKREKEIPPSLFPNRSPWCNSPCAPAHPYSPLIDPHKASCTRSSSRPRPQPAKPSPAPDTRPGGQGTAGHVDTKRKDWVSPRGCRSSVCVNILYDGQEQKL</sequence>
<evidence type="ECO:0000313" key="2">
    <source>
        <dbReference type="RefSeq" id="XP_073933928.1"/>
    </source>
</evidence>
<gene>
    <name evidence="2" type="primary">Lmntd1</name>
</gene>
<protein>
    <submittedName>
        <fullName evidence="2">Lamin tail domain-containing protein 1</fullName>
    </submittedName>
</protein>
<dbReference type="RefSeq" id="XP_073933928.1">
    <property type="nucleotide sequence ID" value="XM_074077827.1"/>
</dbReference>
<keyword evidence="1" id="KW-1185">Reference proteome</keyword>
<organism evidence="1 2">
    <name type="scientific">Castor canadensis</name>
    <name type="common">American beaver</name>
    <dbReference type="NCBI Taxonomy" id="51338"/>
    <lineage>
        <taxon>Eukaryota</taxon>
        <taxon>Metazoa</taxon>
        <taxon>Chordata</taxon>
        <taxon>Craniata</taxon>
        <taxon>Vertebrata</taxon>
        <taxon>Euteleostomi</taxon>
        <taxon>Mammalia</taxon>
        <taxon>Eutheria</taxon>
        <taxon>Euarchontoglires</taxon>
        <taxon>Glires</taxon>
        <taxon>Rodentia</taxon>
        <taxon>Castorimorpha</taxon>
        <taxon>Castoridae</taxon>
        <taxon>Castor</taxon>
    </lineage>
</organism>